<dbReference type="InterPro" id="IPR013087">
    <property type="entry name" value="Znf_C2H2_type"/>
</dbReference>
<protein>
    <recommendedName>
        <fullName evidence="8">C2H2-type domain-containing protein</fullName>
    </recommendedName>
</protein>
<evidence type="ECO:0000313" key="9">
    <source>
        <dbReference type="EnsemblMetazoa" id="PPAI001505-PA"/>
    </source>
</evidence>
<feature type="domain" description="C2H2-type" evidence="8">
    <location>
        <begin position="111"/>
        <end position="139"/>
    </location>
</feature>
<dbReference type="VEuPathDB" id="VectorBase:PPAPM1_002713"/>
<feature type="domain" description="C2H2-type" evidence="8">
    <location>
        <begin position="233"/>
        <end position="260"/>
    </location>
</feature>
<keyword evidence="6" id="KW-0238">DNA-binding</keyword>
<reference evidence="9" key="1">
    <citation type="submission" date="2022-08" db="UniProtKB">
        <authorList>
            <consortium name="EnsemblMetazoa"/>
        </authorList>
    </citation>
    <scope>IDENTIFICATION</scope>
    <source>
        <strain evidence="9">Israel</strain>
    </source>
</reference>
<evidence type="ECO:0000256" key="6">
    <source>
        <dbReference type="ARBA" id="ARBA00023125"/>
    </source>
</evidence>
<evidence type="ECO:0000256" key="2">
    <source>
        <dbReference type="ARBA" id="ARBA00022723"/>
    </source>
</evidence>
<dbReference type="FunFam" id="3.30.160.60:FF:000446">
    <property type="entry name" value="Zinc finger protein"/>
    <property type="match status" value="1"/>
</dbReference>
<evidence type="ECO:0000256" key="7">
    <source>
        <dbReference type="ARBA" id="ARBA00023242"/>
    </source>
</evidence>
<dbReference type="EnsemblMetazoa" id="PPAI001505-RA">
    <property type="protein sequence ID" value="PPAI001505-PA"/>
    <property type="gene ID" value="PPAI001505"/>
</dbReference>
<dbReference type="PANTHER" id="PTHR24404">
    <property type="entry name" value="ZINC FINGER PROTEIN"/>
    <property type="match status" value="1"/>
</dbReference>
<dbReference type="SMART" id="SM00355">
    <property type="entry name" value="ZnF_C2H2"/>
    <property type="match status" value="9"/>
</dbReference>
<dbReference type="EMBL" id="AJVK01010590">
    <property type="status" value="NOT_ANNOTATED_CDS"/>
    <property type="molecule type" value="Genomic_DNA"/>
</dbReference>
<dbReference type="InterPro" id="IPR036236">
    <property type="entry name" value="Znf_C2H2_sf"/>
</dbReference>
<dbReference type="FunFam" id="3.30.160.60:FF:001818">
    <property type="entry name" value="GDNF-inducible zinc finger protein 1 isoform X1"/>
    <property type="match status" value="1"/>
</dbReference>
<dbReference type="FunFam" id="3.30.160.60:FF:002343">
    <property type="entry name" value="Zinc finger protein 33A"/>
    <property type="match status" value="1"/>
</dbReference>
<sequence length="370" mass="43478">MEENFNCEIVKEEYILAENEPLPSKAQDIVPARKKHKFSICEKELSSLDGLKVHLKIHSNERNFKCPHCPKAFMMKKMLNRHLKIHTERKRIPCSLCDKTVTYVHGAEKPFVCSICNMAFTKLNIMKRHKTTIHAEKRTDCPYCNKKFLKRNNYTNHIRTIHPGLPTRIKTGPTPCNICKETFSGIEDLKKHVVEHYTKKEFECAICGKKYVSKRNLKVHITTRHARNADKEILCTQCGKVFLGKSSLTLHQRTHTDNLPFECSVCSRKFKIKYYLTAHMKIHLEYRKTFPCKYCKKELKTKFIKEQHEQKHKMRGDGVPLYCVYDFKKKTYQEEQFLKYHEGLPLNSVWITTENDETNMLEAETGDPFA</sequence>
<comment type="subcellular location">
    <subcellularLocation>
        <location evidence="1">Nucleus</location>
    </subcellularLocation>
</comment>
<organism evidence="9 10">
    <name type="scientific">Phlebotomus papatasi</name>
    <name type="common">Sandfly</name>
    <dbReference type="NCBI Taxonomy" id="29031"/>
    <lineage>
        <taxon>Eukaryota</taxon>
        <taxon>Metazoa</taxon>
        <taxon>Ecdysozoa</taxon>
        <taxon>Arthropoda</taxon>
        <taxon>Hexapoda</taxon>
        <taxon>Insecta</taxon>
        <taxon>Pterygota</taxon>
        <taxon>Neoptera</taxon>
        <taxon>Endopterygota</taxon>
        <taxon>Diptera</taxon>
        <taxon>Nematocera</taxon>
        <taxon>Psychodoidea</taxon>
        <taxon>Psychodidae</taxon>
        <taxon>Phlebotomus</taxon>
        <taxon>Phlebotomus</taxon>
    </lineage>
</organism>
<accession>A0A1B0D2D2</accession>
<evidence type="ECO:0000256" key="3">
    <source>
        <dbReference type="ARBA" id="ARBA00022737"/>
    </source>
</evidence>
<dbReference type="Pfam" id="PF00096">
    <property type="entry name" value="zf-C2H2"/>
    <property type="match status" value="5"/>
</dbReference>
<dbReference type="GO" id="GO:0003700">
    <property type="term" value="F:DNA-binding transcription factor activity"/>
    <property type="evidence" value="ECO:0007669"/>
    <property type="project" value="TreeGrafter"/>
</dbReference>
<dbReference type="PROSITE" id="PS50157">
    <property type="entry name" value="ZINC_FINGER_C2H2_2"/>
    <property type="match status" value="7"/>
</dbReference>
<dbReference type="AlphaFoldDB" id="A0A1B0D2D2"/>
<feature type="domain" description="C2H2-type" evidence="8">
    <location>
        <begin position="139"/>
        <end position="167"/>
    </location>
</feature>
<name>A0A1B0D2D2_PHLPP</name>
<proteinExistence type="predicted"/>
<keyword evidence="3" id="KW-0677">Repeat</keyword>
<evidence type="ECO:0000256" key="1">
    <source>
        <dbReference type="ARBA" id="ARBA00004123"/>
    </source>
</evidence>
<dbReference type="SUPFAM" id="SSF57667">
    <property type="entry name" value="beta-beta-alpha zinc fingers"/>
    <property type="match status" value="4"/>
</dbReference>
<keyword evidence="7" id="KW-0539">Nucleus</keyword>
<keyword evidence="10" id="KW-1185">Reference proteome</keyword>
<dbReference type="InterPro" id="IPR050589">
    <property type="entry name" value="Ikaros_C2H2-ZF"/>
</dbReference>
<dbReference type="EMBL" id="AJVK01010591">
    <property type="status" value="NOT_ANNOTATED_CDS"/>
    <property type="molecule type" value="Genomic_DNA"/>
</dbReference>
<dbReference type="PROSITE" id="PS00028">
    <property type="entry name" value="ZINC_FINGER_C2H2_1"/>
    <property type="match status" value="8"/>
</dbReference>
<feature type="domain" description="C2H2-type" evidence="8">
    <location>
        <begin position="202"/>
        <end position="230"/>
    </location>
</feature>
<feature type="domain" description="C2H2-type" evidence="8">
    <location>
        <begin position="261"/>
        <end position="288"/>
    </location>
</feature>
<keyword evidence="2" id="KW-0479">Metal-binding</keyword>
<dbReference type="PANTHER" id="PTHR24404:SF114">
    <property type="entry name" value="KLUMPFUSS, ISOFORM B-RELATED"/>
    <property type="match status" value="1"/>
</dbReference>
<feature type="domain" description="C2H2-type" evidence="8">
    <location>
        <begin position="64"/>
        <end position="91"/>
    </location>
</feature>
<keyword evidence="4" id="KW-0863">Zinc-finger</keyword>
<dbReference type="VEuPathDB" id="VectorBase:PPAI001505"/>
<keyword evidence="5" id="KW-0862">Zinc</keyword>
<evidence type="ECO:0000256" key="4">
    <source>
        <dbReference type="ARBA" id="ARBA00022771"/>
    </source>
</evidence>
<evidence type="ECO:0000313" key="10">
    <source>
        <dbReference type="Proteomes" id="UP000092462"/>
    </source>
</evidence>
<dbReference type="Proteomes" id="UP000092462">
    <property type="component" value="Unassembled WGS sequence"/>
</dbReference>
<dbReference type="Gene3D" id="3.30.160.60">
    <property type="entry name" value="Classic Zinc Finger"/>
    <property type="match status" value="5"/>
</dbReference>
<dbReference type="GO" id="GO:0008270">
    <property type="term" value="F:zinc ion binding"/>
    <property type="evidence" value="ECO:0007669"/>
    <property type="project" value="UniProtKB-KW"/>
</dbReference>
<evidence type="ECO:0000256" key="5">
    <source>
        <dbReference type="ARBA" id="ARBA00022833"/>
    </source>
</evidence>
<dbReference type="EMBL" id="AJVK01010592">
    <property type="status" value="NOT_ANNOTATED_CDS"/>
    <property type="molecule type" value="Genomic_DNA"/>
</dbReference>
<evidence type="ECO:0000259" key="8">
    <source>
        <dbReference type="PROSITE" id="PS50157"/>
    </source>
</evidence>
<dbReference type="GO" id="GO:0000978">
    <property type="term" value="F:RNA polymerase II cis-regulatory region sequence-specific DNA binding"/>
    <property type="evidence" value="ECO:0007669"/>
    <property type="project" value="TreeGrafter"/>
</dbReference>
<dbReference type="GO" id="GO:0005634">
    <property type="term" value="C:nucleus"/>
    <property type="evidence" value="ECO:0007669"/>
    <property type="project" value="UniProtKB-SubCell"/>
</dbReference>
<dbReference type="GO" id="GO:0006357">
    <property type="term" value="P:regulation of transcription by RNA polymerase II"/>
    <property type="evidence" value="ECO:0007669"/>
    <property type="project" value="TreeGrafter"/>
</dbReference>
<feature type="domain" description="C2H2-type" evidence="8">
    <location>
        <begin position="174"/>
        <end position="201"/>
    </location>
</feature>